<name>A0ACC1PTQ8_9APHY</name>
<gene>
    <name evidence="1" type="ORF">NUW54_g5939</name>
</gene>
<comment type="caution">
    <text evidence="1">The sequence shown here is derived from an EMBL/GenBank/DDBJ whole genome shotgun (WGS) entry which is preliminary data.</text>
</comment>
<organism evidence="1 2">
    <name type="scientific">Trametes sanguinea</name>
    <dbReference type="NCBI Taxonomy" id="158606"/>
    <lineage>
        <taxon>Eukaryota</taxon>
        <taxon>Fungi</taxon>
        <taxon>Dikarya</taxon>
        <taxon>Basidiomycota</taxon>
        <taxon>Agaricomycotina</taxon>
        <taxon>Agaricomycetes</taxon>
        <taxon>Polyporales</taxon>
        <taxon>Polyporaceae</taxon>
        <taxon>Trametes</taxon>
    </lineage>
</organism>
<dbReference type="EMBL" id="JANSHE010001524">
    <property type="protein sequence ID" value="KAJ3002271.1"/>
    <property type="molecule type" value="Genomic_DNA"/>
</dbReference>
<sequence>MPRNLSKKAAKPKSSRAARGLAYTLDSTSRIRRGSSKAQMPVWPHLNNSPLSDADLHRMEFRAISATPRTIIIDFGIVFFQIRLQTHMLTQVYSRPQWSDEIAAVNTDDRKFCVGIAFDLGDWVIAFLTADNVWTVSFLLRMFTEMCSTRAAYPWSQSMQPYWAPSRDHLPVYHPDVYTEYPRFLRFMASAVRACVQPRKDVSADEDVIVDMDEDQLEDDEDAMTDTKRGKSRKEELAINWVRKKVGGVGVYMSEEIFHRAGLSTFLTKEEFLCCPSRVARFCEAFWTLAHRAHTKLGSFMEPAYQGYVLAPTAAQRVRYADWLCVHAKKQVMVSMRMKSLWTEYNLALKVDGHVSELPGESQVERQLRDARAGIYDIFEPTYIQSALQKSGSDPILANLIFGIARSCSPQPSDSQLQDPLTAVYSELGLLSAPTNLKALDFYSPLFLGDSEMRAARIDTYLWICSSHKAQRPIWSITAPFPHHFMENVDQLNAEDTLLPARREWYPGDAGTRTSQSFKHIVYNTNSVAIGPLEYCAIGRRLYRGGSGKEDPHLLICRATPALPETFVRRFETSLKAQGKARKQAGKQKAKDKRPQSTVPGGWDTKASRRNRKADLQQALSPCKSIQTTTDPGFVEVEDSAPPASAKRRRLHPDRKLANGIALYS</sequence>
<evidence type="ECO:0000313" key="2">
    <source>
        <dbReference type="Proteomes" id="UP001144978"/>
    </source>
</evidence>
<reference evidence="1" key="1">
    <citation type="submission" date="2022-08" db="EMBL/GenBank/DDBJ databases">
        <title>Genome Sequence of Pycnoporus sanguineus.</title>
        <authorList>
            <person name="Buettner E."/>
        </authorList>
    </citation>
    <scope>NUCLEOTIDE SEQUENCE</scope>
    <source>
        <strain evidence="1">CG-C14</strain>
    </source>
</reference>
<keyword evidence="2" id="KW-1185">Reference proteome</keyword>
<evidence type="ECO:0000313" key="1">
    <source>
        <dbReference type="EMBL" id="KAJ3002271.1"/>
    </source>
</evidence>
<accession>A0ACC1PTQ8</accession>
<protein>
    <submittedName>
        <fullName evidence="1">Uncharacterized protein</fullName>
    </submittedName>
</protein>
<proteinExistence type="predicted"/>
<dbReference type="Proteomes" id="UP001144978">
    <property type="component" value="Unassembled WGS sequence"/>
</dbReference>